<dbReference type="InterPro" id="IPR013096">
    <property type="entry name" value="Cupin_2"/>
</dbReference>
<evidence type="ECO:0000313" key="2">
    <source>
        <dbReference type="EMBL" id="SDN61033.1"/>
    </source>
</evidence>
<dbReference type="InterPro" id="IPR052535">
    <property type="entry name" value="Bacilysin_H2HPP_isomerase"/>
</dbReference>
<reference evidence="3" key="1">
    <citation type="submission" date="2016-10" db="EMBL/GenBank/DDBJ databases">
        <authorList>
            <person name="Varghese N."/>
            <person name="Submissions S."/>
        </authorList>
    </citation>
    <scope>NUCLEOTIDE SEQUENCE [LARGE SCALE GENOMIC DNA]</scope>
    <source>
        <strain evidence="3">DSM 19110</strain>
    </source>
</reference>
<name>A0A1H0CT33_9SPHI</name>
<dbReference type="PANTHER" id="PTHR40112">
    <property type="entry name" value="H2HPP ISOMERASE"/>
    <property type="match status" value="1"/>
</dbReference>
<dbReference type="InterPro" id="IPR011051">
    <property type="entry name" value="RmlC_Cupin_sf"/>
</dbReference>
<dbReference type="Gene3D" id="2.60.120.10">
    <property type="entry name" value="Jelly Rolls"/>
    <property type="match status" value="1"/>
</dbReference>
<gene>
    <name evidence="2" type="ORF">SAMN05421820_108212</name>
</gene>
<dbReference type="PANTHER" id="PTHR40112:SF1">
    <property type="entry name" value="H2HPP ISOMERASE"/>
    <property type="match status" value="1"/>
</dbReference>
<protein>
    <submittedName>
        <fullName evidence="2">Cupin domain protein</fullName>
    </submittedName>
</protein>
<dbReference type="Pfam" id="PF07883">
    <property type="entry name" value="Cupin_2"/>
    <property type="match status" value="1"/>
</dbReference>
<organism evidence="2 3">
    <name type="scientific">Pedobacter steynii</name>
    <dbReference type="NCBI Taxonomy" id="430522"/>
    <lineage>
        <taxon>Bacteria</taxon>
        <taxon>Pseudomonadati</taxon>
        <taxon>Bacteroidota</taxon>
        <taxon>Sphingobacteriia</taxon>
        <taxon>Sphingobacteriales</taxon>
        <taxon>Sphingobacteriaceae</taxon>
        <taxon>Pedobacter</taxon>
    </lineage>
</organism>
<dbReference type="STRING" id="430522.BFS30_23110"/>
<dbReference type="InterPro" id="IPR014710">
    <property type="entry name" value="RmlC-like_jellyroll"/>
</dbReference>
<keyword evidence="3" id="KW-1185">Reference proteome</keyword>
<evidence type="ECO:0000313" key="3">
    <source>
        <dbReference type="Proteomes" id="UP000183200"/>
    </source>
</evidence>
<dbReference type="CDD" id="cd02238">
    <property type="entry name" value="cupin_KdgF"/>
    <property type="match status" value="1"/>
</dbReference>
<dbReference type="EMBL" id="FNGY01000008">
    <property type="protein sequence ID" value="SDN61033.1"/>
    <property type="molecule type" value="Genomic_DNA"/>
</dbReference>
<feature type="domain" description="Cupin type-2" evidence="1">
    <location>
        <begin position="58"/>
        <end position="114"/>
    </location>
</feature>
<evidence type="ECO:0000259" key="1">
    <source>
        <dbReference type="Pfam" id="PF07883"/>
    </source>
</evidence>
<proteinExistence type="predicted"/>
<dbReference type="Proteomes" id="UP000183200">
    <property type="component" value="Unassembled WGS sequence"/>
</dbReference>
<dbReference type="AlphaFoldDB" id="A0A1H0CT33"/>
<sequence>MGAGDYSLAPLFIFGYNYFNMQSELFQIENEMPWEDLGNGIQRQVFGYDERVMLVKAKFEAGAIGTLHEHHHTQVTYVDSGVFEMTIGSEKKIIRKGDGFYVPPHAIHGCVCLEPGILIDAFTPHREDFLNA</sequence>
<accession>A0A1H0CT33</accession>
<dbReference type="SUPFAM" id="SSF51182">
    <property type="entry name" value="RmlC-like cupins"/>
    <property type="match status" value="1"/>
</dbReference>